<sequence length="121" mass="13120">MLFSSPGPGEPRARGNRAARVLGLGLGFALSLATRFPRALGLPSLGLATHMVGFVTLLRSVLERSNLVTEWPDWSSSAREESEEVGWVTGNGCSAGRWQRVVATTAGQRWRQRGDDRKGRG</sequence>
<protein>
    <submittedName>
        <fullName evidence="1">Uncharacterized protein</fullName>
    </submittedName>
</protein>
<accession>A0A2I0J2I4</accession>
<proteinExistence type="predicted"/>
<gene>
    <name evidence="1" type="ORF">CRG98_029192</name>
</gene>
<dbReference type="AlphaFoldDB" id="A0A2I0J2I4"/>
<comment type="caution">
    <text evidence="1">The sequence shown here is derived from an EMBL/GenBank/DDBJ whole genome shotgun (WGS) entry which is preliminary data.</text>
</comment>
<dbReference type="Proteomes" id="UP000233551">
    <property type="component" value="Unassembled WGS sequence"/>
</dbReference>
<reference evidence="1 2" key="1">
    <citation type="submission" date="2017-11" db="EMBL/GenBank/DDBJ databases">
        <title>De-novo sequencing of pomegranate (Punica granatum L.) genome.</title>
        <authorList>
            <person name="Akparov Z."/>
            <person name="Amiraslanov A."/>
            <person name="Hajiyeva S."/>
            <person name="Abbasov M."/>
            <person name="Kaur K."/>
            <person name="Hamwieh A."/>
            <person name="Solovyev V."/>
            <person name="Salamov A."/>
            <person name="Braich B."/>
            <person name="Kosarev P."/>
            <person name="Mahmoud A."/>
            <person name="Hajiyev E."/>
            <person name="Babayeva S."/>
            <person name="Izzatullayeva V."/>
            <person name="Mammadov A."/>
            <person name="Mammadov A."/>
            <person name="Sharifova S."/>
            <person name="Ojaghi J."/>
            <person name="Eynullazada K."/>
            <person name="Bayramov B."/>
            <person name="Abdulazimova A."/>
            <person name="Shahmuradov I."/>
        </authorList>
    </citation>
    <scope>NUCLEOTIDE SEQUENCE [LARGE SCALE GENOMIC DNA]</scope>
    <source>
        <strain evidence="2">cv. AG2017</strain>
        <tissue evidence="1">Leaf</tissue>
    </source>
</reference>
<organism evidence="1 2">
    <name type="scientific">Punica granatum</name>
    <name type="common">Pomegranate</name>
    <dbReference type="NCBI Taxonomy" id="22663"/>
    <lineage>
        <taxon>Eukaryota</taxon>
        <taxon>Viridiplantae</taxon>
        <taxon>Streptophyta</taxon>
        <taxon>Embryophyta</taxon>
        <taxon>Tracheophyta</taxon>
        <taxon>Spermatophyta</taxon>
        <taxon>Magnoliopsida</taxon>
        <taxon>eudicotyledons</taxon>
        <taxon>Gunneridae</taxon>
        <taxon>Pentapetalae</taxon>
        <taxon>rosids</taxon>
        <taxon>malvids</taxon>
        <taxon>Myrtales</taxon>
        <taxon>Lythraceae</taxon>
        <taxon>Punica</taxon>
    </lineage>
</organism>
<dbReference type="EMBL" id="PGOL01002115">
    <property type="protein sequence ID" value="PKI50442.1"/>
    <property type="molecule type" value="Genomic_DNA"/>
</dbReference>
<name>A0A2I0J2I4_PUNGR</name>
<keyword evidence="2" id="KW-1185">Reference proteome</keyword>
<evidence type="ECO:0000313" key="1">
    <source>
        <dbReference type="EMBL" id="PKI50442.1"/>
    </source>
</evidence>
<evidence type="ECO:0000313" key="2">
    <source>
        <dbReference type="Proteomes" id="UP000233551"/>
    </source>
</evidence>